<sequence>MSHYLSVLVLFLAVITIIFNIAGSPKHQIHAQPDGPIIYQPPTIHQETVGGLNYGPPFDIIPKHRKLAKLPPPPLLVPTIIIPGTPNLPPGEPARPP</sequence>
<proteinExistence type="predicted"/>
<reference evidence="2 5" key="2">
    <citation type="journal article" date="2014" name="BMC Genomics">
        <title>An improved genome release (version Mt4.0) for the model legume Medicago truncatula.</title>
        <authorList>
            <person name="Tang H."/>
            <person name="Krishnakumar V."/>
            <person name="Bidwell S."/>
            <person name="Rosen B."/>
            <person name="Chan A."/>
            <person name="Zhou S."/>
            <person name="Gentzbittel L."/>
            <person name="Childs K.L."/>
            <person name="Yandell M."/>
            <person name="Gundlach H."/>
            <person name="Mayer K.F."/>
            <person name="Schwartz D.C."/>
            <person name="Town C.D."/>
        </authorList>
    </citation>
    <scope>GENOME REANNOTATION</scope>
    <source>
        <strain evidence="2">A17</strain>
        <strain evidence="4 5">cv. Jemalong A17</strain>
    </source>
</reference>
<keyword evidence="5" id="KW-1185">Reference proteome</keyword>
<organism evidence="2 5">
    <name type="scientific">Medicago truncatula</name>
    <name type="common">Barrel medic</name>
    <name type="synonym">Medicago tribuloides</name>
    <dbReference type="NCBI Taxonomy" id="3880"/>
    <lineage>
        <taxon>Eukaryota</taxon>
        <taxon>Viridiplantae</taxon>
        <taxon>Streptophyta</taxon>
        <taxon>Embryophyta</taxon>
        <taxon>Tracheophyta</taxon>
        <taxon>Spermatophyta</taxon>
        <taxon>Magnoliopsida</taxon>
        <taxon>eudicotyledons</taxon>
        <taxon>Gunneridae</taxon>
        <taxon>Pentapetalae</taxon>
        <taxon>rosids</taxon>
        <taxon>fabids</taxon>
        <taxon>Fabales</taxon>
        <taxon>Fabaceae</taxon>
        <taxon>Papilionoideae</taxon>
        <taxon>50 kb inversion clade</taxon>
        <taxon>NPAAA clade</taxon>
        <taxon>Hologalegina</taxon>
        <taxon>IRL clade</taxon>
        <taxon>Trifolieae</taxon>
        <taxon>Medicago</taxon>
    </lineage>
</organism>
<dbReference type="Proteomes" id="UP000002051">
    <property type="component" value="Chromosome 2"/>
</dbReference>
<reference evidence="2 5" key="1">
    <citation type="journal article" date="2011" name="Nature">
        <title>The Medicago genome provides insight into the evolution of rhizobial symbioses.</title>
        <authorList>
            <person name="Young N.D."/>
            <person name="Debelle F."/>
            <person name="Oldroyd G.E."/>
            <person name="Geurts R."/>
            <person name="Cannon S.B."/>
            <person name="Udvardi M.K."/>
            <person name="Benedito V.A."/>
            <person name="Mayer K.F."/>
            <person name="Gouzy J."/>
            <person name="Schoof H."/>
            <person name="Van de Peer Y."/>
            <person name="Proost S."/>
            <person name="Cook D.R."/>
            <person name="Meyers B.C."/>
            <person name="Spannagl M."/>
            <person name="Cheung F."/>
            <person name="De Mita S."/>
            <person name="Krishnakumar V."/>
            <person name="Gundlach H."/>
            <person name="Zhou S."/>
            <person name="Mudge J."/>
            <person name="Bharti A.K."/>
            <person name="Murray J.D."/>
            <person name="Naoumkina M.A."/>
            <person name="Rosen B."/>
            <person name="Silverstein K.A."/>
            <person name="Tang H."/>
            <person name="Rombauts S."/>
            <person name="Zhao P.X."/>
            <person name="Zhou P."/>
            <person name="Barbe V."/>
            <person name="Bardou P."/>
            <person name="Bechner M."/>
            <person name="Bellec A."/>
            <person name="Berger A."/>
            <person name="Berges H."/>
            <person name="Bidwell S."/>
            <person name="Bisseling T."/>
            <person name="Choisne N."/>
            <person name="Couloux A."/>
            <person name="Denny R."/>
            <person name="Deshpande S."/>
            <person name="Dai X."/>
            <person name="Doyle J.J."/>
            <person name="Dudez A.M."/>
            <person name="Farmer A.D."/>
            <person name="Fouteau S."/>
            <person name="Franken C."/>
            <person name="Gibelin C."/>
            <person name="Gish J."/>
            <person name="Goldstein S."/>
            <person name="Gonzalez A.J."/>
            <person name="Green P.J."/>
            <person name="Hallab A."/>
            <person name="Hartog M."/>
            <person name="Hua A."/>
            <person name="Humphray S.J."/>
            <person name="Jeong D.H."/>
            <person name="Jing Y."/>
            <person name="Jocker A."/>
            <person name="Kenton S.M."/>
            <person name="Kim D.J."/>
            <person name="Klee K."/>
            <person name="Lai H."/>
            <person name="Lang C."/>
            <person name="Lin S."/>
            <person name="Macmil S.L."/>
            <person name="Magdelenat G."/>
            <person name="Matthews L."/>
            <person name="McCorrison J."/>
            <person name="Monaghan E.L."/>
            <person name="Mun J.H."/>
            <person name="Najar F.Z."/>
            <person name="Nicholson C."/>
            <person name="Noirot C."/>
            <person name="O'Bleness M."/>
            <person name="Paule C.R."/>
            <person name="Poulain J."/>
            <person name="Prion F."/>
            <person name="Qin B."/>
            <person name="Qu C."/>
            <person name="Retzel E.F."/>
            <person name="Riddle C."/>
            <person name="Sallet E."/>
            <person name="Samain S."/>
            <person name="Samson N."/>
            <person name="Sanders I."/>
            <person name="Saurat O."/>
            <person name="Scarpelli C."/>
            <person name="Schiex T."/>
            <person name="Segurens B."/>
            <person name="Severin A.J."/>
            <person name="Sherrier D.J."/>
            <person name="Shi R."/>
            <person name="Sims S."/>
            <person name="Singer S.R."/>
            <person name="Sinharoy S."/>
            <person name="Sterck L."/>
            <person name="Viollet A."/>
            <person name="Wang B.B."/>
            <person name="Wang K."/>
            <person name="Wang M."/>
            <person name="Wang X."/>
            <person name="Warfsmann J."/>
            <person name="Weissenbach J."/>
            <person name="White D.D."/>
            <person name="White J.D."/>
            <person name="Wiley G.B."/>
            <person name="Wincker P."/>
            <person name="Xing Y."/>
            <person name="Yang L."/>
            <person name="Yao Z."/>
            <person name="Ying F."/>
            <person name="Zhai J."/>
            <person name="Zhou L."/>
            <person name="Zuber A."/>
            <person name="Denarie J."/>
            <person name="Dixon R.A."/>
            <person name="May G.D."/>
            <person name="Schwartz D.C."/>
            <person name="Rogers J."/>
            <person name="Quetier F."/>
            <person name="Town C.D."/>
            <person name="Roe B.A."/>
        </authorList>
    </citation>
    <scope>NUCLEOTIDE SEQUENCE [LARGE SCALE GENOMIC DNA]</scope>
    <source>
        <strain evidence="2">A17</strain>
        <strain evidence="4 5">cv. Jemalong A17</strain>
    </source>
</reference>
<evidence type="ECO:0000313" key="4">
    <source>
        <dbReference type="EnsemblPlants" id="KEH37994"/>
    </source>
</evidence>
<dbReference type="EnsemblPlants" id="KEH37994">
    <property type="protein sequence ID" value="KEH37994"/>
    <property type="gene ID" value="MTR_2g055710"/>
</dbReference>
<keyword evidence="1" id="KW-0732">Signal</keyword>
<reference evidence="3" key="4">
    <citation type="journal article" date="2018" name="Nat. Plants">
        <title>Whole-genome landscape of Medicago truncatula symbiotic genes.</title>
        <authorList>
            <person name="Pecrix Y."/>
            <person name="Gamas P."/>
            <person name="Carrere S."/>
        </authorList>
    </citation>
    <scope>NUCLEOTIDE SEQUENCE</scope>
    <source>
        <tissue evidence="3">Leaves</tissue>
    </source>
</reference>
<evidence type="ECO:0000256" key="1">
    <source>
        <dbReference type="SAM" id="SignalP"/>
    </source>
</evidence>
<name>A0A072V7I0_MEDTR</name>
<reference evidence="4" key="3">
    <citation type="submission" date="2015-04" db="UniProtKB">
        <authorList>
            <consortium name="EnsemblPlants"/>
        </authorList>
    </citation>
    <scope>IDENTIFICATION</scope>
    <source>
        <strain evidence="4">cv. Jemalong A17</strain>
    </source>
</reference>
<dbReference type="HOGENOM" id="CLU_187140_0_0_1"/>
<dbReference type="AlphaFoldDB" id="A0A072V7I0"/>
<gene>
    <name evidence="2" type="ordered locus">MTR_2g055710</name>
    <name evidence="3" type="ORF">MtrunA17_Chr2g0304341</name>
</gene>
<dbReference type="EMBL" id="PSQE01000002">
    <property type="protein sequence ID" value="RHN73966.1"/>
    <property type="molecule type" value="Genomic_DNA"/>
</dbReference>
<accession>A0A072V7I0</accession>
<feature type="signal peptide" evidence="1">
    <location>
        <begin position="1"/>
        <end position="23"/>
    </location>
</feature>
<dbReference type="Gramene" id="rna9870">
    <property type="protein sequence ID" value="RHN73966.1"/>
    <property type="gene ID" value="gene9870"/>
</dbReference>
<dbReference type="EMBL" id="CM001218">
    <property type="protein sequence ID" value="KEH37994.1"/>
    <property type="molecule type" value="Genomic_DNA"/>
</dbReference>
<protein>
    <submittedName>
        <fullName evidence="2">Leguminosin proline-rich group669 secreted peptide</fullName>
    </submittedName>
</protein>
<dbReference type="Proteomes" id="UP000265566">
    <property type="component" value="Chromosome 2"/>
</dbReference>
<feature type="chain" id="PRO_5014500349" evidence="1">
    <location>
        <begin position="24"/>
        <end position="97"/>
    </location>
</feature>
<evidence type="ECO:0000313" key="5">
    <source>
        <dbReference type="Proteomes" id="UP000002051"/>
    </source>
</evidence>
<evidence type="ECO:0000313" key="3">
    <source>
        <dbReference type="EMBL" id="RHN73966.1"/>
    </source>
</evidence>
<evidence type="ECO:0000313" key="2">
    <source>
        <dbReference type="EMBL" id="KEH37994.1"/>
    </source>
</evidence>